<evidence type="ECO:0000259" key="2">
    <source>
        <dbReference type="Pfam" id="PF19259"/>
    </source>
</evidence>
<feature type="compositionally biased region" description="Basic and acidic residues" evidence="1">
    <location>
        <begin position="134"/>
        <end position="152"/>
    </location>
</feature>
<comment type="caution">
    <text evidence="3">The sequence shown here is derived from an EMBL/GenBank/DDBJ whole genome shotgun (WGS) entry which is preliminary data.</text>
</comment>
<dbReference type="EMBL" id="BKCJ010002014">
    <property type="protein sequence ID" value="GEU45645.1"/>
    <property type="molecule type" value="Genomic_DNA"/>
</dbReference>
<accession>A0A6L2KC52</accession>
<proteinExistence type="predicted"/>
<evidence type="ECO:0000313" key="3">
    <source>
        <dbReference type="EMBL" id="GEU45645.1"/>
    </source>
</evidence>
<sequence length="178" mass="20036">MRRNQKIALARFRISTQELIIEDIQNGPKRTLTSTAPAMTHAAIRKLVADSVVAALEAQAATMENADNTNRNTEEREALELANLCPIMVLNSKKMMEAFIKGLPRSIKGNVTASKPQTLEEAIKIAQRNTTNDKNYHNNHNNDHHQQQNKRQETFRAYAATPTENRRPGSAEIKDFNS</sequence>
<evidence type="ECO:0000256" key="1">
    <source>
        <dbReference type="SAM" id="MobiDB-lite"/>
    </source>
</evidence>
<gene>
    <name evidence="3" type="ORF">Tci_017623</name>
</gene>
<dbReference type="AlphaFoldDB" id="A0A6L2KC52"/>
<feature type="region of interest" description="Disordered" evidence="1">
    <location>
        <begin position="131"/>
        <end position="152"/>
    </location>
</feature>
<dbReference type="InterPro" id="IPR045358">
    <property type="entry name" value="Ty3_capsid"/>
</dbReference>
<dbReference type="Pfam" id="PF19259">
    <property type="entry name" value="Ty3_capsid"/>
    <property type="match status" value="1"/>
</dbReference>
<reference evidence="3" key="1">
    <citation type="journal article" date="2019" name="Sci. Rep.">
        <title>Draft genome of Tanacetum cinerariifolium, the natural source of mosquito coil.</title>
        <authorList>
            <person name="Yamashiro T."/>
            <person name="Shiraishi A."/>
            <person name="Satake H."/>
            <person name="Nakayama K."/>
        </authorList>
    </citation>
    <scope>NUCLEOTIDE SEQUENCE</scope>
</reference>
<feature type="domain" description="Ty3 transposon capsid-like protein" evidence="2">
    <location>
        <begin position="81"/>
        <end position="146"/>
    </location>
</feature>
<protein>
    <recommendedName>
        <fullName evidence="2">Ty3 transposon capsid-like protein domain-containing protein</fullName>
    </recommendedName>
</protein>
<name>A0A6L2KC52_TANCI</name>
<organism evidence="3">
    <name type="scientific">Tanacetum cinerariifolium</name>
    <name type="common">Dalmatian daisy</name>
    <name type="synonym">Chrysanthemum cinerariifolium</name>
    <dbReference type="NCBI Taxonomy" id="118510"/>
    <lineage>
        <taxon>Eukaryota</taxon>
        <taxon>Viridiplantae</taxon>
        <taxon>Streptophyta</taxon>
        <taxon>Embryophyta</taxon>
        <taxon>Tracheophyta</taxon>
        <taxon>Spermatophyta</taxon>
        <taxon>Magnoliopsida</taxon>
        <taxon>eudicotyledons</taxon>
        <taxon>Gunneridae</taxon>
        <taxon>Pentapetalae</taxon>
        <taxon>asterids</taxon>
        <taxon>campanulids</taxon>
        <taxon>Asterales</taxon>
        <taxon>Asteraceae</taxon>
        <taxon>Asteroideae</taxon>
        <taxon>Anthemideae</taxon>
        <taxon>Anthemidinae</taxon>
        <taxon>Tanacetum</taxon>
    </lineage>
</organism>